<dbReference type="OrthoDB" id="9805698at2"/>
<accession>A0A4R3LUU1</accession>
<feature type="domain" description="tRNA nucleotidyltransferase/poly(A) polymerase RNA and SrmB- binding" evidence="10">
    <location>
        <begin position="183"/>
        <end position="235"/>
    </location>
</feature>
<evidence type="ECO:0000256" key="8">
    <source>
        <dbReference type="RuleBase" id="RU003953"/>
    </source>
</evidence>
<keyword evidence="5" id="KW-0479">Metal-binding</keyword>
<comment type="cofactor">
    <cofactor evidence="1">
        <name>Mg(2+)</name>
        <dbReference type="ChEBI" id="CHEBI:18420"/>
    </cofactor>
</comment>
<dbReference type="AlphaFoldDB" id="A0A4R3LUU1"/>
<dbReference type="GO" id="GO:0016779">
    <property type="term" value="F:nucleotidyltransferase activity"/>
    <property type="evidence" value="ECO:0007669"/>
    <property type="project" value="UniProtKB-KW"/>
</dbReference>
<evidence type="ECO:0000256" key="3">
    <source>
        <dbReference type="ARBA" id="ARBA00022694"/>
    </source>
</evidence>
<dbReference type="InterPro" id="IPR043519">
    <property type="entry name" value="NT_sf"/>
</dbReference>
<dbReference type="RefSeq" id="WP_132034235.1">
    <property type="nucleotide sequence ID" value="NZ_SMAI01000014.1"/>
</dbReference>
<keyword evidence="7" id="KW-0460">Magnesium</keyword>
<dbReference type="SUPFAM" id="SSF81301">
    <property type="entry name" value="Nucleotidyltransferase"/>
    <property type="match status" value="1"/>
</dbReference>
<proteinExistence type="inferred from homology"/>
<keyword evidence="4" id="KW-0548">Nucleotidyltransferase</keyword>
<evidence type="ECO:0000259" key="10">
    <source>
        <dbReference type="Pfam" id="PF12627"/>
    </source>
</evidence>
<evidence type="ECO:0000256" key="5">
    <source>
        <dbReference type="ARBA" id="ARBA00022723"/>
    </source>
</evidence>
<evidence type="ECO:0000256" key="7">
    <source>
        <dbReference type="ARBA" id="ARBA00022842"/>
    </source>
</evidence>
<sequence length="408" mass="42970">MTSLAGAAFLAEPRLARVLDVLNGEGEETRIVGGAVRNALIGAPVDEVDLATTAMPAEVVRRAAAAGLKAVPTGIAHGTVTVVADGRPLEVTTLREDVATDGRHAIVRFGRDWARDAARRDFTMNALYATREGAVIDLVGGRDDLAARRVRFIGDPDQRIREDYLRILRLFRFHAAYGRGPLDPAACAAAIRNRAGIAGLSRERVRAEILKLLAAPGAPAMVETLSETGFLDRILAGIGDLPALRRLAAWEHAEGVPADAVLRLGILAVRVPEDADRLRVRLRLSGPEHARLTALGAGPIAPDLPPSALRALLYRAGAGAIRDRVALAVARGAPPPDAARRAMLQTWVKPVLPVRAADLQACGVAPGPALGAALKRAEAAWIAADFPADPAAVPDLIAHALGDAARRD</sequence>
<dbReference type="Pfam" id="PF01743">
    <property type="entry name" value="PolyA_pol"/>
    <property type="match status" value="1"/>
</dbReference>
<keyword evidence="8" id="KW-0694">RNA-binding</keyword>
<evidence type="ECO:0000313" key="11">
    <source>
        <dbReference type="EMBL" id="TCT02167.1"/>
    </source>
</evidence>
<reference evidence="11 12" key="1">
    <citation type="submission" date="2019-03" db="EMBL/GenBank/DDBJ databases">
        <title>Genomic Encyclopedia of Type Strains, Phase IV (KMG-IV): sequencing the most valuable type-strain genomes for metagenomic binning, comparative biology and taxonomic classification.</title>
        <authorList>
            <person name="Goeker M."/>
        </authorList>
    </citation>
    <scope>NUCLEOTIDE SEQUENCE [LARGE SCALE GENOMIC DNA]</scope>
    <source>
        <strain evidence="11 12">DSM 9035</strain>
    </source>
</reference>
<dbReference type="GO" id="GO:0008033">
    <property type="term" value="P:tRNA processing"/>
    <property type="evidence" value="ECO:0007669"/>
    <property type="project" value="UniProtKB-KW"/>
</dbReference>
<feature type="domain" description="Poly A polymerase head" evidence="9">
    <location>
        <begin position="30"/>
        <end position="151"/>
    </location>
</feature>
<comment type="similarity">
    <text evidence="8">Belongs to the tRNA nucleotidyltransferase/poly(A) polymerase family.</text>
</comment>
<keyword evidence="2 8" id="KW-0808">Transferase</keyword>
<evidence type="ECO:0000256" key="1">
    <source>
        <dbReference type="ARBA" id="ARBA00001946"/>
    </source>
</evidence>
<dbReference type="SUPFAM" id="SSF81891">
    <property type="entry name" value="Poly A polymerase C-terminal region-like"/>
    <property type="match status" value="1"/>
</dbReference>
<dbReference type="CDD" id="cd05398">
    <property type="entry name" value="NT_ClassII-CCAase"/>
    <property type="match status" value="1"/>
</dbReference>
<dbReference type="GO" id="GO:0000049">
    <property type="term" value="F:tRNA binding"/>
    <property type="evidence" value="ECO:0007669"/>
    <property type="project" value="TreeGrafter"/>
</dbReference>
<dbReference type="InterPro" id="IPR032828">
    <property type="entry name" value="PolyA_RNA-bd"/>
</dbReference>
<dbReference type="EMBL" id="SMAI01000014">
    <property type="protein sequence ID" value="TCT02167.1"/>
    <property type="molecule type" value="Genomic_DNA"/>
</dbReference>
<dbReference type="Gene3D" id="3.30.460.10">
    <property type="entry name" value="Beta Polymerase, domain 2"/>
    <property type="match status" value="1"/>
</dbReference>
<keyword evidence="12" id="KW-1185">Reference proteome</keyword>
<dbReference type="GO" id="GO:0046872">
    <property type="term" value="F:metal ion binding"/>
    <property type="evidence" value="ECO:0007669"/>
    <property type="project" value="UniProtKB-KW"/>
</dbReference>
<comment type="caution">
    <text evidence="11">The sequence shown here is derived from an EMBL/GenBank/DDBJ whole genome shotgun (WGS) entry which is preliminary data.</text>
</comment>
<dbReference type="InterPro" id="IPR050264">
    <property type="entry name" value="Bact_CCA-adding_enz_type3_sf"/>
</dbReference>
<organism evidence="11 12">
    <name type="scientific">Aquabacter spiritensis</name>
    <dbReference type="NCBI Taxonomy" id="933073"/>
    <lineage>
        <taxon>Bacteria</taxon>
        <taxon>Pseudomonadati</taxon>
        <taxon>Pseudomonadota</taxon>
        <taxon>Alphaproteobacteria</taxon>
        <taxon>Hyphomicrobiales</taxon>
        <taxon>Xanthobacteraceae</taxon>
        <taxon>Aquabacter</taxon>
    </lineage>
</organism>
<dbReference type="GO" id="GO:0000166">
    <property type="term" value="F:nucleotide binding"/>
    <property type="evidence" value="ECO:0007669"/>
    <property type="project" value="UniProtKB-KW"/>
</dbReference>
<dbReference type="PANTHER" id="PTHR46173">
    <property type="entry name" value="CCA TRNA NUCLEOTIDYLTRANSFERASE 1, MITOCHONDRIAL"/>
    <property type="match status" value="1"/>
</dbReference>
<dbReference type="Pfam" id="PF12627">
    <property type="entry name" value="PolyA_pol_RNAbd"/>
    <property type="match status" value="1"/>
</dbReference>
<evidence type="ECO:0000313" key="12">
    <source>
        <dbReference type="Proteomes" id="UP000294664"/>
    </source>
</evidence>
<evidence type="ECO:0000256" key="4">
    <source>
        <dbReference type="ARBA" id="ARBA00022695"/>
    </source>
</evidence>
<evidence type="ECO:0000259" key="9">
    <source>
        <dbReference type="Pfam" id="PF01743"/>
    </source>
</evidence>
<dbReference type="Proteomes" id="UP000294664">
    <property type="component" value="Unassembled WGS sequence"/>
</dbReference>
<gene>
    <name evidence="11" type="ORF">EDC64_11427</name>
</gene>
<protein>
    <submittedName>
        <fullName evidence="11">Poly(A) polymerase</fullName>
    </submittedName>
</protein>
<evidence type="ECO:0000256" key="2">
    <source>
        <dbReference type="ARBA" id="ARBA00022679"/>
    </source>
</evidence>
<keyword evidence="6" id="KW-0547">Nucleotide-binding</keyword>
<keyword evidence="3" id="KW-0819">tRNA processing</keyword>
<dbReference type="InterPro" id="IPR002646">
    <property type="entry name" value="PolA_pol_head_dom"/>
</dbReference>
<dbReference type="Gene3D" id="1.10.3090.10">
    <property type="entry name" value="cca-adding enzyme, domain 2"/>
    <property type="match status" value="1"/>
</dbReference>
<dbReference type="PANTHER" id="PTHR46173:SF1">
    <property type="entry name" value="CCA TRNA NUCLEOTIDYLTRANSFERASE 1, MITOCHONDRIAL"/>
    <property type="match status" value="1"/>
</dbReference>
<evidence type="ECO:0000256" key="6">
    <source>
        <dbReference type="ARBA" id="ARBA00022741"/>
    </source>
</evidence>
<name>A0A4R3LUU1_9HYPH</name>